<evidence type="ECO:0000313" key="2">
    <source>
        <dbReference type="EMBL" id="EQC31531.1"/>
    </source>
</evidence>
<feature type="region of interest" description="Disordered" evidence="1">
    <location>
        <begin position="1"/>
        <end position="31"/>
    </location>
</feature>
<dbReference type="EMBL" id="JH767168">
    <property type="protein sequence ID" value="EQC31531.1"/>
    <property type="molecule type" value="Genomic_DNA"/>
</dbReference>
<dbReference type="Proteomes" id="UP000030762">
    <property type="component" value="Unassembled WGS sequence"/>
</dbReference>
<reference evidence="2 3" key="1">
    <citation type="submission" date="2012-04" db="EMBL/GenBank/DDBJ databases">
        <title>The Genome Sequence of Saprolegnia declina VS20.</title>
        <authorList>
            <consortium name="The Broad Institute Genome Sequencing Platform"/>
            <person name="Russ C."/>
            <person name="Nusbaum C."/>
            <person name="Tyler B."/>
            <person name="van West P."/>
            <person name="Dieguez-Uribeondo J."/>
            <person name="de Bruijn I."/>
            <person name="Tripathy S."/>
            <person name="Jiang R."/>
            <person name="Young S.K."/>
            <person name="Zeng Q."/>
            <person name="Gargeya S."/>
            <person name="Fitzgerald M."/>
            <person name="Haas B."/>
            <person name="Abouelleil A."/>
            <person name="Alvarado L."/>
            <person name="Arachchi H.M."/>
            <person name="Berlin A."/>
            <person name="Chapman S.B."/>
            <person name="Goldberg J."/>
            <person name="Griggs A."/>
            <person name="Gujja S."/>
            <person name="Hansen M."/>
            <person name="Howarth C."/>
            <person name="Imamovic A."/>
            <person name="Larimer J."/>
            <person name="McCowen C."/>
            <person name="Montmayeur A."/>
            <person name="Murphy C."/>
            <person name="Neiman D."/>
            <person name="Pearson M."/>
            <person name="Priest M."/>
            <person name="Roberts A."/>
            <person name="Saif S."/>
            <person name="Shea T."/>
            <person name="Sisk P."/>
            <person name="Sykes S."/>
            <person name="Wortman J."/>
            <person name="Nusbaum C."/>
            <person name="Birren B."/>
        </authorList>
    </citation>
    <scope>NUCLEOTIDE SEQUENCE [LARGE SCALE GENOMIC DNA]</scope>
    <source>
        <strain evidence="2 3">VS20</strain>
    </source>
</reference>
<feature type="region of interest" description="Disordered" evidence="1">
    <location>
        <begin position="344"/>
        <end position="388"/>
    </location>
</feature>
<feature type="compositionally biased region" description="Acidic residues" evidence="1">
    <location>
        <begin position="344"/>
        <end position="366"/>
    </location>
</feature>
<dbReference type="OrthoDB" id="71140at2759"/>
<name>T0QA57_SAPDV</name>
<evidence type="ECO:0000313" key="3">
    <source>
        <dbReference type="Proteomes" id="UP000030762"/>
    </source>
</evidence>
<sequence length="704" mass="80284">MQRAPRKRRAKEPLAEPKARKTATTKKTAAAKKTAANAASDIGEDVLALIIVELKKWRLFDPSSLCALAYTSKRIRAGLPFQDIVREATVPRLLERGRSALRRAYLNKHYFGVADDGNVWWTNADYDREVAALDATPYSDKDVLAYCQVSTPDWLHAFENMHSRYQLTYLGDRHQLLVSYMCTFEMLIAHLRRHLFFDRTPKLSINGTMPRKDAIVAQVLKQQRDGTISIVCPDFGHPHMFDLHLTKAPMTLMPGEDAVMERHLPMAYPPTHVNAETSSVETWFPFLSKFISNGGQVSIGRQAHHHMMVLSGERIVHRHFKHMGSLQRYLESADQHCRRYFESAEDEYDPYADDDDEEDDDDDETATTDGVPSYNDGVSPSIPDTESERMVDGARSFNADVVFPHLSKYISAKGWQSIELNVFGSRYATVHKGVQSNSIMAIAITHPPSTSLDHMLKELNACVAPGPLKARTDAIKKRKQQQELIPAHLKYRRFLVFMKHAQILQQGQVFSISARHNMYVNAMVGDDIFAASSPNSIVVQFELTFPQVDQYENSQVVSLGLVEPSEYPKTRVSARFVDTNLDFPVLCWRNGLEFLVGRESMYPTNDDGHRNFMLRYEKCPFKSGDTVSLLFNRQEGTVQFAHNQQLQPFYFTGVKCNNFYETGLMVFVTLERPNVQVRSLDAPNMKFIAPTAQRVYYNFDQYDF</sequence>
<dbReference type="VEuPathDB" id="FungiDB:SDRG_10705"/>
<organism evidence="2 3">
    <name type="scientific">Saprolegnia diclina (strain VS20)</name>
    <dbReference type="NCBI Taxonomy" id="1156394"/>
    <lineage>
        <taxon>Eukaryota</taxon>
        <taxon>Sar</taxon>
        <taxon>Stramenopiles</taxon>
        <taxon>Oomycota</taxon>
        <taxon>Saprolegniomycetes</taxon>
        <taxon>Saprolegniales</taxon>
        <taxon>Saprolegniaceae</taxon>
        <taxon>Saprolegnia</taxon>
    </lineage>
</organism>
<evidence type="ECO:0000256" key="1">
    <source>
        <dbReference type="SAM" id="MobiDB-lite"/>
    </source>
</evidence>
<dbReference type="GeneID" id="19951432"/>
<dbReference type="RefSeq" id="XP_008614930.1">
    <property type="nucleotide sequence ID" value="XM_008616708.1"/>
</dbReference>
<gene>
    <name evidence="2" type="ORF">SDRG_10705</name>
</gene>
<dbReference type="AlphaFoldDB" id="T0QA57"/>
<feature type="compositionally biased region" description="Basic residues" evidence="1">
    <location>
        <begin position="1"/>
        <end position="10"/>
    </location>
</feature>
<dbReference type="InParanoid" id="T0QA57"/>
<accession>T0QA57</accession>
<proteinExistence type="predicted"/>
<protein>
    <submittedName>
        <fullName evidence="2">Uncharacterized protein</fullName>
    </submittedName>
</protein>
<dbReference type="OMA" id="YISAKGW"/>
<keyword evidence="3" id="KW-1185">Reference proteome</keyword>